<accession>A0A1E1L7S0</accession>
<gene>
    <name evidence="2" type="ORF">RAG0_12251</name>
</gene>
<dbReference type="EMBL" id="FJUX01000086">
    <property type="protein sequence ID" value="CZT06555.1"/>
    <property type="molecule type" value="Genomic_DNA"/>
</dbReference>
<dbReference type="OrthoDB" id="5226586at2759"/>
<sequence>MSHLKPHTPDYFWIAPSSFTTTSIYPTTSIHPYPRSHPARTWPNYQSTTTTPSPSPFRTSSAIQLERTYLLTSLQTHSQQIIHLHKTLLLLSNPQIPHLASPNDRKVRKKIGWMKHRLQQAIAQERIISSRLSQLEAESQAREQWLAMEREHKRQRPETWCGAEEQILGYQRGLCDGFRIAIPLNPESVIFQPDISIQAQRCPGPQFTWPIWKDERWEDEPELSAVSTFEPSQFSAALEFLTSRASPYSSSEFSLSEYGGPKRASGRRSASLDLGLLGEGTGTVFDHVSLLKRHSFPSLPGYSAIWVPTNGEHVDGEEADVNMKDR</sequence>
<protein>
    <submittedName>
        <fullName evidence="2">Uncharacterized protein</fullName>
    </submittedName>
</protein>
<evidence type="ECO:0000313" key="2">
    <source>
        <dbReference type="EMBL" id="CZT06555.1"/>
    </source>
</evidence>
<organism evidence="2 3">
    <name type="scientific">Rhynchosporium agropyri</name>
    <dbReference type="NCBI Taxonomy" id="914238"/>
    <lineage>
        <taxon>Eukaryota</taxon>
        <taxon>Fungi</taxon>
        <taxon>Dikarya</taxon>
        <taxon>Ascomycota</taxon>
        <taxon>Pezizomycotina</taxon>
        <taxon>Leotiomycetes</taxon>
        <taxon>Helotiales</taxon>
        <taxon>Ploettnerulaceae</taxon>
        <taxon>Rhynchosporium</taxon>
    </lineage>
</organism>
<evidence type="ECO:0000313" key="3">
    <source>
        <dbReference type="Proteomes" id="UP000178912"/>
    </source>
</evidence>
<feature type="region of interest" description="Disordered" evidence="1">
    <location>
        <begin position="37"/>
        <end position="58"/>
    </location>
</feature>
<proteinExistence type="predicted"/>
<feature type="compositionally biased region" description="Low complexity" evidence="1">
    <location>
        <begin position="47"/>
        <end position="58"/>
    </location>
</feature>
<evidence type="ECO:0000256" key="1">
    <source>
        <dbReference type="SAM" id="MobiDB-lite"/>
    </source>
</evidence>
<keyword evidence="3" id="KW-1185">Reference proteome</keyword>
<dbReference type="Proteomes" id="UP000178912">
    <property type="component" value="Unassembled WGS sequence"/>
</dbReference>
<dbReference type="AlphaFoldDB" id="A0A1E1L7S0"/>
<reference evidence="3" key="1">
    <citation type="submission" date="2016-03" db="EMBL/GenBank/DDBJ databases">
        <authorList>
            <person name="Guldener U."/>
        </authorList>
    </citation>
    <scope>NUCLEOTIDE SEQUENCE [LARGE SCALE GENOMIC DNA]</scope>
    <source>
        <strain evidence="3">04CH-RAC-A.6.1</strain>
    </source>
</reference>
<name>A0A1E1L7S0_9HELO</name>